<dbReference type="EMBL" id="JBICBT010001056">
    <property type="protein sequence ID" value="KAL3085566.1"/>
    <property type="molecule type" value="Genomic_DNA"/>
</dbReference>
<organism evidence="12 13">
    <name type="scientific">Heterodera trifolii</name>
    <dbReference type="NCBI Taxonomy" id="157864"/>
    <lineage>
        <taxon>Eukaryota</taxon>
        <taxon>Metazoa</taxon>
        <taxon>Ecdysozoa</taxon>
        <taxon>Nematoda</taxon>
        <taxon>Chromadorea</taxon>
        <taxon>Rhabditida</taxon>
        <taxon>Tylenchina</taxon>
        <taxon>Tylenchomorpha</taxon>
        <taxon>Tylenchoidea</taxon>
        <taxon>Heteroderidae</taxon>
        <taxon>Heteroderinae</taxon>
        <taxon>Heterodera</taxon>
    </lineage>
</organism>
<keyword evidence="10 11" id="KW-0275">Fatty acid biosynthesis</keyword>
<feature type="transmembrane region" description="Helical" evidence="11">
    <location>
        <begin position="172"/>
        <end position="191"/>
    </location>
</feature>
<feature type="transmembrane region" description="Helical" evidence="11">
    <location>
        <begin position="73"/>
        <end position="91"/>
    </location>
</feature>
<keyword evidence="5 11" id="KW-0812">Transmembrane</keyword>
<proteinExistence type="inferred from homology"/>
<dbReference type="AlphaFoldDB" id="A0ABD2J1X8"/>
<dbReference type="Proteomes" id="UP001620626">
    <property type="component" value="Unassembled WGS sequence"/>
</dbReference>
<dbReference type="PANTHER" id="PTHR11157:SF30">
    <property type="entry name" value="ELONGATION OF LONG CHAIN FATTY ACIDS PROTEIN 2"/>
    <property type="match status" value="1"/>
</dbReference>
<keyword evidence="7 11" id="KW-1133">Transmembrane helix</keyword>
<evidence type="ECO:0000256" key="1">
    <source>
        <dbReference type="ARBA" id="ARBA00004141"/>
    </source>
</evidence>
<evidence type="ECO:0000256" key="8">
    <source>
        <dbReference type="ARBA" id="ARBA00023098"/>
    </source>
</evidence>
<feature type="transmembrane region" description="Helical" evidence="11">
    <location>
        <begin position="243"/>
        <end position="263"/>
    </location>
</feature>
<dbReference type="InterPro" id="IPR030457">
    <property type="entry name" value="ELO_CS"/>
</dbReference>
<keyword evidence="3 11" id="KW-0444">Lipid biosynthesis</keyword>
<evidence type="ECO:0000256" key="10">
    <source>
        <dbReference type="ARBA" id="ARBA00023160"/>
    </source>
</evidence>
<dbReference type="GO" id="GO:0016020">
    <property type="term" value="C:membrane"/>
    <property type="evidence" value="ECO:0007669"/>
    <property type="project" value="UniProtKB-SubCell"/>
</dbReference>
<evidence type="ECO:0000256" key="3">
    <source>
        <dbReference type="ARBA" id="ARBA00022516"/>
    </source>
</evidence>
<comment type="subcellular location">
    <subcellularLocation>
        <location evidence="1">Membrane</location>
        <topology evidence="1">Multi-pass membrane protein</topology>
    </subcellularLocation>
</comment>
<keyword evidence="4 11" id="KW-0808">Transferase</keyword>
<protein>
    <recommendedName>
        <fullName evidence="11">Elongation of very long chain fatty acids protein</fullName>
        <ecNumber evidence="11">2.3.1.199</ecNumber>
    </recommendedName>
    <alternativeName>
        <fullName evidence="11">Very-long-chain 3-oxoacyl-CoA synthase</fullName>
    </alternativeName>
</protein>
<keyword evidence="9 11" id="KW-0472">Membrane</keyword>
<sequence>MATDNGTLNDISLSELLFSDEWNLDKTTRFMQHNWVSMSYKITLVYLAIVYWGQKWMQKRKALDSKPMNIVLAVWNFAFSMFSAYSAYCLLPELFNVFRHQGFVGSYCQNAEYYNDPSTGYWGWMFVMSKAPELGDTMFLILRKRPVIFLHWYHHALTFLYATITYAEKQAWCRWSLALNLSVHTVMYFYFGLQAMKIRSPRIVAKFITSIQILQFVISVYIFTHIVYIKFTDVLPCDASWNVLSLGGLMYLSYLYLFAQFFYDSYISGKMKKRSLATTTSSSSNGMTEAKKIE</sequence>
<evidence type="ECO:0000256" key="6">
    <source>
        <dbReference type="ARBA" id="ARBA00022832"/>
    </source>
</evidence>
<evidence type="ECO:0000256" key="4">
    <source>
        <dbReference type="ARBA" id="ARBA00022679"/>
    </source>
</evidence>
<gene>
    <name evidence="12" type="ORF">niasHT_037307</name>
</gene>
<evidence type="ECO:0000256" key="9">
    <source>
        <dbReference type="ARBA" id="ARBA00023136"/>
    </source>
</evidence>
<accession>A0ABD2J1X8</accession>
<evidence type="ECO:0000313" key="13">
    <source>
        <dbReference type="Proteomes" id="UP001620626"/>
    </source>
</evidence>
<comment type="caution">
    <text evidence="12">The sequence shown here is derived from an EMBL/GenBank/DDBJ whole genome shotgun (WGS) entry which is preliminary data.</text>
</comment>
<reference evidence="12 13" key="1">
    <citation type="submission" date="2024-10" db="EMBL/GenBank/DDBJ databases">
        <authorList>
            <person name="Kim D."/>
        </authorList>
    </citation>
    <scope>NUCLEOTIDE SEQUENCE [LARGE SCALE GENOMIC DNA]</scope>
    <source>
        <strain evidence="12">BH-2024</strain>
    </source>
</reference>
<evidence type="ECO:0000256" key="2">
    <source>
        <dbReference type="ARBA" id="ARBA00005194"/>
    </source>
</evidence>
<dbReference type="PROSITE" id="PS01188">
    <property type="entry name" value="ELO"/>
    <property type="match status" value="1"/>
</dbReference>
<evidence type="ECO:0000256" key="11">
    <source>
        <dbReference type="RuleBase" id="RU361115"/>
    </source>
</evidence>
<dbReference type="InterPro" id="IPR002076">
    <property type="entry name" value="ELO_fam"/>
</dbReference>
<name>A0ABD2J1X8_9BILA</name>
<comment type="similarity">
    <text evidence="11">Belongs to the ELO family.</text>
</comment>
<keyword evidence="6 11" id="KW-0276">Fatty acid metabolism</keyword>
<dbReference type="PANTHER" id="PTHR11157">
    <property type="entry name" value="FATTY ACID ACYL TRANSFERASE-RELATED"/>
    <property type="match status" value="1"/>
</dbReference>
<evidence type="ECO:0000256" key="7">
    <source>
        <dbReference type="ARBA" id="ARBA00022989"/>
    </source>
</evidence>
<keyword evidence="13" id="KW-1185">Reference proteome</keyword>
<dbReference type="GO" id="GO:0006633">
    <property type="term" value="P:fatty acid biosynthetic process"/>
    <property type="evidence" value="ECO:0007669"/>
    <property type="project" value="UniProtKB-KW"/>
</dbReference>
<dbReference type="Pfam" id="PF01151">
    <property type="entry name" value="ELO"/>
    <property type="match status" value="1"/>
</dbReference>
<dbReference type="GO" id="GO:0009922">
    <property type="term" value="F:fatty acid elongase activity"/>
    <property type="evidence" value="ECO:0007669"/>
    <property type="project" value="UniProtKB-EC"/>
</dbReference>
<evidence type="ECO:0000256" key="5">
    <source>
        <dbReference type="ARBA" id="ARBA00022692"/>
    </source>
</evidence>
<dbReference type="EC" id="2.3.1.199" evidence="11"/>
<feature type="transmembrane region" description="Helical" evidence="11">
    <location>
        <begin position="35"/>
        <end position="53"/>
    </location>
</feature>
<evidence type="ECO:0000313" key="12">
    <source>
        <dbReference type="EMBL" id="KAL3085566.1"/>
    </source>
</evidence>
<feature type="transmembrane region" description="Helical" evidence="11">
    <location>
        <begin position="203"/>
        <end position="223"/>
    </location>
</feature>
<keyword evidence="8 11" id="KW-0443">Lipid metabolism</keyword>
<comment type="pathway">
    <text evidence="2">Lipid metabolism; fatty acid biosynthesis.</text>
</comment>
<feature type="transmembrane region" description="Helical" evidence="11">
    <location>
        <begin position="147"/>
        <end position="166"/>
    </location>
</feature>
<comment type="catalytic activity">
    <reaction evidence="11">
        <text>a very-long-chain acyl-CoA + malonyl-CoA + H(+) = a very-long-chain 3-oxoacyl-CoA + CO2 + CoA</text>
        <dbReference type="Rhea" id="RHEA:32727"/>
        <dbReference type="ChEBI" id="CHEBI:15378"/>
        <dbReference type="ChEBI" id="CHEBI:16526"/>
        <dbReference type="ChEBI" id="CHEBI:57287"/>
        <dbReference type="ChEBI" id="CHEBI:57384"/>
        <dbReference type="ChEBI" id="CHEBI:90725"/>
        <dbReference type="ChEBI" id="CHEBI:90736"/>
        <dbReference type="EC" id="2.3.1.199"/>
    </reaction>
</comment>